<reference evidence="3" key="1">
    <citation type="journal article" date="2019" name="Int. J. Syst. Evol. Microbiol.">
        <title>The Global Catalogue of Microorganisms (GCM) 10K type strain sequencing project: providing services to taxonomists for standard genome sequencing and annotation.</title>
        <authorList>
            <consortium name="The Broad Institute Genomics Platform"/>
            <consortium name="The Broad Institute Genome Sequencing Center for Infectious Disease"/>
            <person name="Wu L."/>
            <person name="Ma J."/>
        </authorList>
    </citation>
    <scope>NUCLEOTIDE SEQUENCE [LARGE SCALE GENOMIC DNA]</scope>
    <source>
        <strain evidence="3">CCUG 54522</strain>
    </source>
</reference>
<evidence type="ECO:0000256" key="1">
    <source>
        <dbReference type="SAM" id="MobiDB-lite"/>
    </source>
</evidence>
<feature type="compositionally biased region" description="Polar residues" evidence="1">
    <location>
        <begin position="243"/>
        <end position="269"/>
    </location>
</feature>
<comment type="caution">
    <text evidence="2">The sequence shown here is derived from an EMBL/GenBank/DDBJ whole genome shotgun (WGS) entry which is preliminary data.</text>
</comment>
<dbReference type="RefSeq" id="WP_379153456.1">
    <property type="nucleotide sequence ID" value="NZ_JBHSRJ010000004.1"/>
</dbReference>
<sequence length="384" mass="38241">MPYDEMDEQEIERALSAPGTVAELADEETYLAMFRAAQAGAAPGVVVPMTGRTARRVGTTAILAASVALATTGVAAAYSSNLPEPVQRAVHSVLAPLGVPKPKPDVPPAEPEVQPTPVAPSPTPVPPPHPRPSHSQAPRPSEKPSPTAIEPSASPTDEATTESPSADPSATESGSPSASPSTSPTAEPTPTTPPAPVPASVAISSAGAGQQVAPGGTAIVTGTVSAADGTPVPGARVALEARSGSQGWTQVATARSGSDGSVAMSTGPVQRSTELRLAAQGVRSPSLTLVVQPSVSASAATSADTATVTVSTTGGQSGDQVVLLTRRGGQLVQEGTARLDGSGRARISVAAPLADRTYVVRLVGTQDHAEASTQVRVMAATSAG</sequence>
<evidence type="ECO:0000313" key="3">
    <source>
        <dbReference type="Proteomes" id="UP001596135"/>
    </source>
</evidence>
<accession>A0ABW1LJ44</accession>
<protein>
    <recommendedName>
        <fullName evidence="4">Ig-like domain repeat protein</fullName>
    </recommendedName>
</protein>
<feature type="compositionally biased region" description="Pro residues" evidence="1">
    <location>
        <begin position="101"/>
        <end position="110"/>
    </location>
</feature>
<evidence type="ECO:0000313" key="2">
    <source>
        <dbReference type="EMBL" id="MFC6043418.1"/>
    </source>
</evidence>
<feature type="compositionally biased region" description="Low complexity" evidence="1">
    <location>
        <begin position="168"/>
        <end position="189"/>
    </location>
</feature>
<feature type="region of interest" description="Disordered" evidence="1">
    <location>
        <begin position="101"/>
        <end position="201"/>
    </location>
</feature>
<name>A0ABW1LJ44_9ACTN</name>
<feature type="compositionally biased region" description="Pro residues" evidence="1">
    <location>
        <begin position="117"/>
        <end position="130"/>
    </location>
</feature>
<evidence type="ECO:0008006" key="4">
    <source>
        <dbReference type="Google" id="ProtNLM"/>
    </source>
</evidence>
<feature type="compositionally biased region" description="Polar residues" evidence="1">
    <location>
        <begin position="153"/>
        <end position="166"/>
    </location>
</feature>
<organism evidence="2 3">
    <name type="scientific">Nocardioides hankookensis</name>
    <dbReference type="NCBI Taxonomy" id="443157"/>
    <lineage>
        <taxon>Bacteria</taxon>
        <taxon>Bacillati</taxon>
        <taxon>Actinomycetota</taxon>
        <taxon>Actinomycetes</taxon>
        <taxon>Propionibacteriales</taxon>
        <taxon>Nocardioidaceae</taxon>
        <taxon>Nocardioides</taxon>
    </lineage>
</organism>
<feature type="region of interest" description="Disordered" evidence="1">
    <location>
        <begin position="241"/>
        <end position="269"/>
    </location>
</feature>
<dbReference type="Proteomes" id="UP001596135">
    <property type="component" value="Unassembled WGS sequence"/>
</dbReference>
<gene>
    <name evidence="2" type="ORF">ACFPYL_10055</name>
</gene>
<dbReference type="EMBL" id="JBHSRJ010000004">
    <property type="protein sequence ID" value="MFC6043418.1"/>
    <property type="molecule type" value="Genomic_DNA"/>
</dbReference>
<proteinExistence type="predicted"/>
<keyword evidence="3" id="KW-1185">Reference proteome</keyword>